<dbReference type="CDD" id="cd01949">
    <property type="entry name" value="GGDEF"/>
    <property type="match status" value="1"/>
</dbReference>
<sequence length="1479" mass="167906">MPSMLKPFFVILLLFISCIVPSMAQELVQRVFSARDGLSTATINDISFGEDGFVWLGTEQGLYRLSNSKIRRVDKTAGESQLFDSYINLVTNIDSDHLLVSSQTRLYIYNIPTNRFTEMGKTSSSRYFADEGVVSYVRQADGQLLLLTFSGKLYRFNSQDFSLQLIHKGKLDDKVNWRHMLQLSDNSLLFASAHTLEMRSAEGELLTSLPWKESYGAIRGLFRDSKGRLWILSSKGLHKLEQATSSLEIISELPYFMSRMLEDKQGNLWIASRKGLILWRPETADYVLYGDELKQRARIDYIHDMAVDDSGIIWVGGSGDGLALIAPQADFLRDVYSKSSKYKLDTEMVWSIYSEGDKTWLGTDGSLAVIHESSSTSQGIIPPGFEVNDSIYRLNSLNADYLVLGTSNGLFVVHKQTGESMSFATWTQGIESLTGQIVLSIEADWSMPGRLWFGTNKGLYYWQSGMKDPVEHVLALGQDAPSRTIIFATLRDSLGRLWLSGNRFFGYLDEQGQYVSKLGLFSQEIPSKIGSFLEVSPGVIWFASLQQGLFEYQISTDSLHSLTRDWQLDCDAILSMVSTKTANFILCNAILVRQDKTTGEITTLDQNDGFISDEFNEGSVFYRQDKGLYLGSPDGAMLVEPNKLQHRQNTNRVFLESVSVYYGKDTHTYLRPQALSVIEPGANLISFQLSSTDYLDDTPLTLQYRILKKNDPSERPFLLLEDQSQLNISGLNAGEYTLEIKHKNNGVWVSDAYRFDFELTQNWWQSQWFKWLVSLCIFIAFISMLWYRHRQVERFKKINQALVDSDDRLRQALRGSDSDLWEWRSDTQMIYLDNNAGLLGDADFVHCPLSELPVHENDRDRVRGEWIALLEDKGELFESEYRYYRPDGSCGWLRVRGRAVDYQPGTGAIARVAGIYSDISVQRELESEINLLAQAFENTTEGMLILDANETVIISNLAANLIFTTKPNELIGLSLSELVRKSEINLSVDGLLGNGTSWNGERELLRRDKRTFPAWINISMMKAENSLIKHYVLVFSDISERKQNELNLRYLANNDVLTGLANRAMFTRRLTQIISFATLNDEKLALLFLDLDRFKHVNDSYGHSMGDALLVEAARRLQSCLTENHLVCRFGGDEFVILLRDAGDIDGINHVADSLLKTIEQPFKLEGREFFISTSIGISVWPDDSIDPETLIKNADLAMYHAKEEGRGNFQYYSSERNAEALYHLRLEADLRKAIERDEFTLNYQPQVDILHQDRVVGVEALIRWHHPEDGLIRPDIFIKVAESCGLIVDIDRWVFKQACQDAARWHTEFEQSYKLSVNVSAVSFRQADFIDGLKDILTETGMPASLLTVEITEGVLMKELHVAKAHLRKLKALGVKVSIDDFGTGYSSLAYLRHFEVNSLKIDRSFLIDIGVNKADQAIVSSIVELARNLKLEVVAEGVESHEQLEQVFSRGCYLIQGYYFAKPMARNELEIYLGLDS</sequence>
<feature type="domain" description="PAC" evidence="5">
    <location>
        <begin position="998"/>
        <end position="1050"/>
    </location>
</feature>
<dbReference type="Gene3D" id="3.30.70.270">
    <property type="match status" value="1"/>
</dbReference>
<dbReference type="PROSITE" id="PS50113">
    <property type="entry name" value="PAC"/>
    <property type="match status" value="2"/>
</dbReference>
<dbReference type="SMART" id="SM00052">
    <property type="entry name" value="EAL"/>
    <property type="match status" value="1"/>
</dbReference>
<dbReference type="HOGENOM" id="CLU_003758_2_0_6"/>
<dbReference type="NCBIfam" id="TIGR00229">
    <property type="entry name" value="sensory_box"/>
    <property type="match status" value="1"/>
</dbReference>
<dbReference type="EMBL" id="CP000302">
    <property type="protein sequence ID" value="ABE56656.1"/>
    <property type="molecule type" value="Genomic_DNA"/>
</dbReference>
<dbReference type="InterPro" id="IPR015943">
    <property type="entry name" value="WD40/YVTN_repeat-like_dom_sf"/>
</dbReference>
<dbReference type="SUPFAM" id="SSF55785">
    <property type="entry name" value="PYP-like sensor domain (PAS domain)"/>
    <property type="match status" value="2"/>
</dbReference>
<dbReference type="CDD" id="cd01948">
    <property type="entry name" value="EAL"/>
    <property type="match status" value="1"/>
</dbReference>
<dbReference type="PROSITE" id="PS50883">
    <property type="entry name" value="EAL"/>
    <property type="match status" value="1"/>
</dbReference>
<dbReference type="Pfam" id="PF13426">
    <property type="entry name" value="PAS_9"/>
    <property type="match status" value="1"/>
</dbReference>
<dbReference type="PROSITE" id="PS51257">
    <property type="entry name" value="PROKAR_LIPOPROTEIN"/>
    <property type="match status" value="1"/>
</dbReference>
<dbReference type="InterPro" id="IPR000014">
    <property type="entry name" value="PAS"/>
</dbReference>
<feature type="domain" description="EAL" evidence="6">
    <location>
        <begin position="1224"/>
        <end position="1479"/>
    </location>
</feature>
<dbReference type="Gene3D" id="2.130.10.10">
    <property type="entry name" value="YVTN repeat-like/Quinoprotein amine dehydrogenase"/>
    <property type="match status" value="2"/>
</dbReference>
<dbReference type="InterPro" id="IPR035965">
    <property type="entry name" value="PAS-like_dom_sf"/>
</dbReference>
<evidence type="ECO:0000313" key="8">
    <source>
        <dbReference type="EMBL" id="ABE56656.1"/>
    </source>
</evidence>
<dbReference type="InterPro" id="IPR013783">
    <property type="entry name" value="Ig-like_fold"/>
</dbReference>
<comment type="catalytic activity">
    <reaction evidence="4">
        <text>3',3'-c-di-GMP + H2O = 5'-phosphoguanylyl(3'-&gt;5')guanosine + H(+)</text>
        <dbReference type="Rhea" id="RHEA:24902"/>
        <dbReference type="ChEBI" id="CHEBI:15377"/>
        <dbReference type="ChEBI" id="CHEBI:15378"/>
        <dbReference type="ChEBI" id="CHEBI:58754"/>
        <dbReference type="ChEBI" id="CHEBI:58805"/>
        <dbReference type="EC" id="3.1.4.52"/>
    </reaction>
    <physiologicalReaction direction="left-to-right" evidence="4">
        <dbReference type="Rhea" id="RHEA:24903"/>
    </physiologicalReaction>
</comment>
<dbReference type="EC" id="3.1.4.52" evidence="2"/>
<proteinExistence type="predicted"/>
<dbReference type="Pfam" id="PF08447">
    <property type="entry name" value="PAS_3"/>
    <property type="match status" value="1"/>
</dbReference>
<dbReference type="SUPFAM" id="SSF55073">
    <property type="entry name" value="Nucleotide cyclase"/>
    <property type="match status" value="1"/>
</dbReference>
<comment type="cofactor">
    <cofactor evidence="1">
        <name>Mg(2+)</name>
        <dbReference type="ChEBI" id="CHEBI:18420"/>
    </cofactor>
</comment>
<dbReference type="SMART" id="SM00267">
    <property type="entry name" value="GGDEF"/>
    <property type="match status" value="1"/>
</dbReference>
<dbReference type="Gene3D" id="3.30.450.20">
    <property type="entry name" value="PAS domain"/>
    <property type="match status" value="2"/>
</dbReference>
<dbReference type="InterPro" id="IPR052155">
    <property type="entry name" value="Biofilm_reg_signaling"/>
</dbReference>
<dbReference type="NCBIfam" id="TIGR00254">
    <property type="entry name" value="GGDEF"/>
    <property type="match status" value="1"/>
</dbReference>
<dbReference type="STRING" id="318161.Sden_3380"/>
<dbReference type="RefSeq" id="WP_011497798.1">
    <property type="nucleotide sequence ID" value="NC_007954.1"/>
</dbReference>
<dbReference type="InterPro" id="IPR013655">
    <property type="entry name" value="PAS_fold_3"/>
</dbReference>
<dbReference type="FunFam" id="3.30.70.270:FF:000001">
    <property type="entry name" value="Diguanylate cyclase domain protein"/>
    <property type="match status" value="1"/>
</dbReference>
<dbReference type="FunFam" id="3.20.20.450:FF:000001">
    <property type="entry name" value="Cyclic di-GMP phosphodiesterase yahA"/>
    <property type="match status" value="1"/>
</dbReference>
<dbReference type="SUPFAM" id="SSF141868">
    <property type="entry name" value="EAL domain-like"/>
    <property type="match status" value="1"/>
</dbReference>
<evidence type="ECO:0000256" key="1">
    <source>
        <dbReference type="ARBA" id="ARBA00001946"/>
    </source>
</evidence>
<dbReference type="PANTHER" id="PTHR44757:SF2">
    <property type="entry name" value="BIOFILM ARCHITECTURE MAINTENANCE PROTEIN MBAA"/>
    <property type="match status" value="1"/>
</dbReference>
<dbReference type="PROSITE" id="PS50887">
    <property type="entry name" value="GGDEF"/>
    <property type="match status" value="1"/>
</dbReference>
<keyword evidence="3" id="KW-0973">c-di-GMP</keyword>
<dbReference type="Gene3D" id="3.20.20.450">
    <property type="entry name" value="EAL domain"/>
    <property type="match status" value="1"/>
</dbReference>
<dbReference type="InterPro" id="IPR000700">
    <property type="entry name" value="PAS-assoc_C"/>
</dbReference>
<dbReference type="GO" id="GO:0071732">
    <property type="term" value="P:cellular response to nitric oxide"/>
    <property type="evidence" value="ECO:0007669"/>
    <property type="project" value="UniProtKB-ARBA"/>
</dbReference>
<dbReference type="InterPro" id="IPR035919">
    <property type="entry name" value="EAL_sf"/>
</dbReference>
<dbReference type="eggNOG" id="COG5001">
    <property type="taxonomic scope" value="Bacteria"/>
</dbReference>
<dbReference type="InterPro" id="IPR001633">
    <property type="entry name" value="EAL_dom"/>
</dbReference>
<dbReference type="Proteomes" id="UP000001982">
    <property type="component" value="Chromosome"/>
</dbReference>
<dbReference type="InterPro" id="IPR001610">
    <property type="entry name" value="PAC"/>
</dbReference>
<evidence type="ECO:0000256" key="3">
    <source>
        <dbReference type="ARBA" id="ARBA00022636"/>
    </source>
</evidence>
<evidence type="ECO:0000259" key="5">
    <source>
        <dbReference type="PROSITE" id="PS50113"/>
    </source>
</evidence>
<protein>
    <recommendedName>
        <fullName evidence="2">cyclic-guanylate-specific phosphodiesterase</fullName>
        <ecNumber evidence="2">3.1.4.52</ecNumber>
    </recommendedName>
</protein>
<dbReference type="Pfam" id="PF00563">
    <property type="entry name" value="EAL"/>
    <property type="match status" value="1"/>
</dbReference>
<keyword evidence="9" id="KW-1185">Reference proteome</keyword>
<accession>Q12IS0</accession>
<organism evidence="8 9">
    <name type="scientific">Shewanella denitrificans (strain OS217 / ATCC BAA-1090 / DSM 15013)</name>
    <dbReference type="NCBI Taxonomy" id="318161"/>
    <lineage>
        <taxon>Bacteria</taxon>
        <taxon>Pseudomonadati</taxon>
        <taxon>Pseudomonadota</taxon>
        <taxon>Gammaproteobacteria</taxon>
        <taxon>Alteromonadales</taxon>
        <taxon>Shewanellaceae</taxon>
        <taxon>Shewanella</taxon>
    </lineage>
</organism>
<evidence type="ECO:0000256" key="2">
    <source>
        <dbReference type="ARBA" id="ARBA00012282"/>
    </source>
</evidence>
<evidence type="ECO:0000313" key="9">
    <source>
        <dbReference type="Proteomes" id="UP000001982"/>
    </source>
</evidence>
<dbReference type="Pfam" id="PF00990">
    <property type="entry name" value="GGDEF"/>
    <property type="match status" value="1"/>
</dbReference>
<dbReference type="SMART" id="SM00086">
    <property type="entry name" value="PAC"/>
    <property type="match status" value="2"/>
</dbReference>
<evidence type="ECO:0000259" key="7">
    <source>
        <dbReference type="PROSITE" id="PS50887"/>
    </source>
</evidence>
<dbReference type="SUPFAM" id="SSF101898">
    <property type="entry name" value="NHL repeat"/>
    <property type="match status" value="1"/>
</dbReference>
<name>Q12IS0_SHEDO</name>
<evidence type="ECO:0000259" key="6">
    <source>
        <dbReference type="PROSITE" id="PS50883"/>
    </source>
</evidence>
<feature type="domain" description="PAC" evidence="5">
    <location>
        <begin position="877"/>
        <end position="931"/>
    </location>
</feature>
<reference evidence="8 9" key="1">
    <citation type="submission" date="2006-03" db="EMBL/GenBank/DDBJ databases">
        <title>Complete sequence of Shewanella denitrificans OS217.</title>
        <authorList>
            <consortium name="US DOE Joint Genome Institute"/>
            <person name="Copeland A."/>
            <person name="Lucas S."/>
            <person name="Lapidus A."/>
            <person name="Barry K."/>
            <person name="Detter J.C."/>
            <person name="Glavina del Rio T."/>
            <person name="Hammon N."/>
            <person name="Israni S."/>
            <person name="Dalin E."/>
            <person name="Tice H."/>
            <person name="Pitluck S."/>
            <person name="Brettin T."/>
            <person name="Bruce D."/>
            <person name="Han C."/>
            <person name="Tapia R."/>
            <person name="Gilna P."/>
            <person name="Kiss H."/>
            <person name="Schmutz J."/>
            <person name="Larimer F."/>
            <person name="Land M."/>
            <person name="Hauser L."/>
            <person name="Kyrpides N."/>
            <person name="Lykidis A."/>
            <person name="Richardson P."/>
        </authorList>
    </citation>
    <scope>NUCLEOTIDE SEQUENCE [LARGE SCALE GENOMIC DNA]</scope>
    <source>
        <strain evidence="9">OS217 / ATCC BAA-1090 / DSM 15013</strain>
    </source>
</reference>
<dbReference type="InterPro" id="IPR029787">
    <property type="entry name" value="Nucleotide_cyclase"/>
</dbReference>
<dbReference type="KEGG" id="sdn:Sden_3380"/>
<dbReference type="PANTHER" id="PTHR44757">
    <property type="entry name" value="DIGUANYLATE CYCLASE DGCP"/>
    <property type="match status" value="1"/>
</dbReference>
<dbReference type="CDD" id="cd00130">
    <property type="entry name" value="PAS"/>
    <property type="match status" value="2"/>
</dbReference>
<dbReference type="Gene3D" id="2.60.40.10">
    <property type="entry name" value="Immunoglobulins"/>
    <property type="match status" value="1"/>
</dbReference>
<feature type="domain" description="GGDEF" evidence="7">
    <location>
        <begin position="1082"/>
        <end position="1215"/>
    </location>
</feature>
<dbReference type="InterPro" id="IPR043128">
    <property type="entry name" value="Rev_trsase/Diguanyl_cyclase"/>
</dbReference>
<evidence type="ECO:0000256" key="4">
    <source>
        <dbReference type="ARBA" id="ARBA00051114"/>
    </source>
</evidence>
<dbReference type="InterPro" id="IPR000160">
    <property type="entry name" value="GGDEF_dom"/>
</dbReference>
<dbReference type="GO" id="GO:0071111">
    <property type="term" value="F:cyclic-guanylate-specific phosphodiesterase activity"/>
    <property type="evidence" value="ECO:0007669"/>
    <property type="project" value="UniProtKB-EC"/>
</dbReference>
<gene>
    <name evidence="8" type="ordered locus">Sden_3380</name>
</gene>